<dbReference type="Proteomes" id="UP000008549">
    <property type="component" value="Unassembled WGS sequence"/>
</dbReference>
<gene>
    <name evidence="2 4" type="ORF">CBG04904</name>
    <name evidence="2" type="ORF">CBG_04904</name>
</gene>
<proteinExistence type="predicted"/>
<accession>A8WYR9</accession>
<keyword evidence="1" id="KW-0812">Transmembrane</keyword>
<evidence type="ECO:0000313" key="4">
    <source>
        <dbReference type="WormBase" id="CBG04904"/>
    </source>
</evidence>
<dbReference type="WormBase" id="CBG04904">
    <property type="protein sequence ID" value="CBP06857"/>
    <property type="gene ID" value="WBGene00027496"/>
</dbReference>
<dbReference type="RefSeq" id="XP_002638068.2">
    <property type="nucleotide sequence ID" value="XM_002638022.2"/>
</dbReference>
<dbReference type="PANTHER" id="PTHR46000:SF9">
    <property type="entry name" value="SEVEN TM RECEPTOR"/>
    <property type="match status" value="1"/>
</dbReference>
<evidence type="ECO:0000313" key="3">
    <source>
        <dbReference type="Proteomes" id="UP000008549"/>
    </source>
</evidence>
<organism evidence="2 3">
    <name type="scientific">Caenorhabditis briggsae</name>
    <dbReference type="NCBI Taxonomy" id="6238"/>
    <lineage>
        <taxon>Eukaryota</taxon>
        <taxon>Metazoa</taxon>
        <taxon>Ecdysozoa</taxon>
        <taxon>Nematoda</taxon>
        <taxon>Chromadorea</taxon>
        <taxon>Rhabditida</taxon>
        <taxon>Rhabditina</taxon>
        <taxon>Rhabditomorpha</taxon>
        <taxon>Rhabditoidea</taxon>
        <taxon>Rhabditidae</taxon>
        <taxon>Peloderinae</taxon>
        <taxon>Caenorhabditis</taxon>
    </lineage>
</organism>
<reference evidence="2 3" key="1">
    <citation type="journal article" date="2003" name="PLoS Biol.">
        <title>The genome sequence of Caenorhabditis briggsae: a platform for comparative genomics.</title>
        <authorList>
            <person name="Stein L.D."/>
            <person name="Bao Z."/>
            <person name="Blasiar D."/>
            <person name="Blumenthal T."/>
            <person name="Brent M.R."/>
            <person name="Chen N."/>
            <person name="Chinwalla A."/>
            <person name="Clarke L."/>
            <person name="Clee C."/>
            <person name="Coghlan A."/>
            <person name="Coulson A."/>
            <person name="D'Eustachio P."/>
            <person name="Fitch D.H."/>
            <person name="Fulton L.A."/>
            <person name="Fulton R.E."/>
            <person name="Griffiths-Jones S."/>
            <person name="Harris T.W."/>
            <person name="Hillier L.W."/>
            <person name="Kamath R."/>
            <person name="Kuwabara P.E."/>
            <person name="Mardis E.R."/>
            <person name="Marra M.A."/>
            <person name="Miner T.L."/>
            <person name="Minx P."/>
            <person name="Mullikin J.C."/>
            <person name="Plumb R.W."/>
            <person name="Rogers J."/>
            <person name="Schein J.E."/>
            <person name="Sohrmann M."/>
            <person name="Spieth J."/>
            <person name="Stajich J.E."/>
            <person name="Wei C."/>
            <person name="Willey D."/>
            <person name="Wilson R.K."/>
            <person name="Durbin R."/>
            <person name="Waterston R.H."/>
        </authorList>
    </citation>
    <scope>NUCLEOTIDE SEQUENCE [LARGE SCALE GENOMIC DNA]</scope>
    <source>
        <strain evidence="2 3">AF16</strain>
    </source>
</reference>
<dbReference type="eggNOG" id="ENOG502TFQ5">
    <property type="taxonomic scope" value="Eukaryota"/>
</dbReference>
<reference evidence="2 3" key="2">
    <citation type="journal article" date="2011" name="PLoS Genet.">
        <title>Caenorhabditis briggsae recombinant inbred line genotypes reveal inter-strain incompatibility and the evolution of recombination.</title>
        <authorList>
            <person name="Ross J.A."/>
            <person name="Koboldt D.C."/>
            <person name="Staisch J.E."/>
            <person name="Chamberlin H.M."/>
            <person name="Gupta B.P."/>
            <person name="Miller R.D."/>
            <person name="Baird S.E."/>
            <person name="Haag E.S."/>
        </authorList>
    </citation>
    <scope>NUCLEOTIDE SEQUENCE [LARGE SCALE GENOMIC DNA]</scope>
    <source>
        <strain evidence="2 3">AF16</strain>
    </source>
</reference>
<dbReference type="PANTHER" id="PTHR46000">
    <property type="entry name" value="SEVEN TM RECEPTOR-RELATED"/>
    <property type="match status" value="1"/>
</dbReference>
<feature type="transmembrane region" description="Helical" evidence="1">
    <location>
        <begin position="51"/>
        <end position="70"/>
    </location>
</feature>
<dbReference type="Pfam" id="PF10326">
    <property type="entry name" value="7TM_GPCR_Str"/>
    <property type="match status" value="1"/>
</dbReference>
<evidence type="ECO:0000256" key="1">
    <source>
        <dbReference type="SAM" id="Phobius"/>
    </source>
</evidence>
<feature type="transmembrane region" description="Helical" evidence="1">
    <location>
        <begin position="290"/>
        <end position="311"/>
    </location>
</feature>
<evidence type="ECO:0000313" key="2">
    <source>
        <dbReference type="EMBL" id="CAP25527.2"/>
    </source>
</evidence>
<dbReference type="GeneID" id="8580064"/>
<dbReference type="EMBL" id="HE601135">
    <property type="protein sequence ID" value="CAP25527.2"/>
    <property type="molecule type" value="Genomic_DNA"/>
</dbReference>
<dbReference type="KEGG" id="cbr:CBG_04904"/>
<feature type="transmembrane region" description="Helical" evidence="1">
    <location>
        <begin position="101"/>
        <end position="121"/>
    </location>
</feature>
<feature type="transmembrane region" description="Helical" evidence="1">
    <location>
        <begin position="204"/>
        <end position="229"/>
    </location>
</feature>
<feature type="transmembrane region" description="Helical" evidence="1">
    <location>
        <begin position="257"/>
        <end position="278"/>
    </location>
</feature>
<dbReference type="SUPFAM" id="SSF81321">
    <property type="entry name" value="Family A G protein-coupled receptor-like"/>
    <property type="match status" value="1"/>
</dbReference>
<dbReference type="InterPro" id="IPR019428">
    <property type="entry name" value="7TM_GPCR_serpentine_rcpt_Str"/>
</dbReference>
<feature type="transmembrane region" description="Helical" evidence="1">
    <location>
        <begin position="141"/>
        <end position="162"/>
    </location>
</feature>
<keyword evidence="1" id="KW-0472">Membrane</keyword>
<dbReference type="CTD" id="8580064"/>
<dbReference type="AlphaFoldDB" id="A8WYR9"/>
<dbReference type="InParanoid" id="A8WYR9"/>
<feature type="transmembrane region" description="Helical" evidence="1">
    <location>
        <begin position="20"/>
        <end position="39"/>
    </location>
</feature>
<keyword evidence="1" id="KW-1133">Transmembrane helix</keyword>
<keyword evidence="3" id="KW-1185">Reference proteome</keyword>
<dbReference type="OMA" id="NFQYAIM"/>
<protein>
    <submittedName>
        <fullName evidence="2">Protein CBG04904</fullName>
    </submittedName>
</protein>
<dbReference type="FunCoup" id="A8WYR9">
    <property type="interactions" value="175"/>
</dbReference>
<name>A8WYR9_CAEBR</name>
<sequence>MSESSGNFLFWIQVTHFVPKLGFILTTLFGSLLLLLNYLGAQKNFGSYKYLISAFTILGMVFSAVEILVYPNVHNYKAGFLFFSFQESFGLTSSWSRNIPLAGYTFFHSATMSLLSVHFIYRYWAVFDTNKLNYFQGIRSLIWFGYCTFFGFQYALGTYFFLARDEIADEYFREDVLLRYNANITELPAMSIVSYDPVDGSIRWFNLMGVINISAIVNFQYAIMIYCGWTMHTKMEDKIKHFSETLRKHHKQFFKTLVIQITTPTIILFIPITIIMILPIMNLDISLPTGVFLCSFTLYPATDSMTVMYVVSEYKNTAKRIHKVFGNGIKEIQVSRISSTINPASTAPSS</sequence>
<dbReference type="HOGENOM" id="CLU_036335_4_1_1"/>